<sequence>MSLMIMKYNILEAFRGTKSEKITQAKCFLDKIDKCFIKNDKVKMTSLLTFLMSMKYKGQGNMMEYIMEMFHATSRLKALKIELFEELVVLMVLVSLSA</sequence>
<evidence type="ECO:0008006" key="3">
    <source>
        <dbReference type="Google" id="ProtNLM"/>
    </source>
</evidence>
<reference evidence="1 2" key="1">
    <citation type="submission" date="2023-03" db="EMBL/GenBank/DDBJ databases">
        <title>WGS of Gossypium arboreum.</title>
        <authorList>
            <person name="Yu D."/>
        </authorList>
    </citation>
    <scope>NUCLEOTIDE SEQUENCE [LARGE SCALE GENOMIC DNA]</scope>
    <source>
        <tissue evidence="1">Leaf</tissue>
    </source>
</reference>
<protein>
    <recommendedName>
        <fullName evidence="3">Retrovirus-related Pol polyprotein from transposon TNT 1-94</fullName>
    </recommendedName>
</protein>
<comment type="caution">
    <text evidence="1">The sequence shown here is derived from an EMBL/GenBank/DDBJ whole genome shotgun (WGS) entry which is preliminary data.</text>
</comment>
<organism evidence="1 2">
    <name type="scientific">Gossypium arboreum</name>
    <name type="common">Tree cotton</name>
    <name type="synonym">Gossypium nanking</name>
    <dbReference type="NCBI Taxonomy" id="29729"/>
    <lineage>
        <taxon>Eukaryota</taxon>
        <taxon>Viridiplantae</taxon>
        <taxon>Streptophyta</taxon>
        <taxon>Embryophyta</taxon>
        <taxon>Tracheophyta</taxon>
        <taxon>Spermatophyta</taxon>
        <taxon>Magnoliopsida</taxon>
        <taxon>eudicotyledons</taxon>
        <taxon>Gunneridae</taxon>
        <taxon>Pentapetalae</taxon>
        <taxon>rosids</taxon>
        <taxon>malvids</taxon>
        <taxon>Malvales</taxon>
        <taxon>Malvaceae</taxon>
        <taxon>Malvoideae</taxon>
        <taxon>Gossypium</taxon>
    </lineage>
</organism>
<proteinExistence type="predicted"/>
<keyword evidence="2" id="KW-1185">Reference proteome</keyword>
<dbReference type="EMBL" id="JARKNE010000013">
    <property type="protein sequence ID" value="KAK5771753.1"/>
    <property type="molecule type" value="Genomic_DNA"/>
</dbReference>
<accession>A0ABR0MF88</accession>
<evidence type="ECO:0000313" key="1">
    <source>
        <dbReference type="EMBL" id="KAK5771753.1"/>
    </source>
</evidence>
<evidence type="ECO:0000313" key="2">
    <source>
        <dbReference type="Proteomes" id="UP001358586"/>
    </source>
</evidence>
<dbReference type="Pfam" id="PF14223">
    <property type="entry name" value="Retrotran_gag_2"/>
    <property type="match status" value="1"/>
</dbReference>
<dbReference type="Proteomes" id="UP001358586">
    <property type="component" value="Chromosome 13"/>
</dbReference>
<name>A0ABR0MF88_GOSAR</name>
<gene>
    <name evidence="1" type="ORF">PVK06_047995</name>
</gene>